<dbReference type="Proteomes" id="UP001344447">
    <property type="component" value="Unassembled WGS sequence"/>
</dbReference>
<keyword evidence="3" id="KW-1185">Reference proteome</keyword>
<name>A0AAN7U272_9MYCE</name>
<evidence type="ECO:0000313" key="3">
    <source>
        <dbReference type="Proteomes" id="UP001344447"/>
    </source>
</evidence>
<evidence type="ECO:0000313" key="2">
    <source>
        <dbReference type="EMBL" id="KAK5575388.1"/>
    </source>
</evidence>
<comment type="caution">
    <text evidence="2">The sequence shown here is derived from an EMBL/GenBank/DDBJ whole genome shotgun (WGS) entry which is preliminary data.</text>
</comment>
<dbReference type="AlphaFoldDB" id="A0AAN7U272"/>
<feature type="signal peptide" evidence="1">
    <location>
        <begin position="1"/>
        <end position="22"/>
    </location>
</feature>
<feature type="chain" id="PRO_5042846459" evidence="1">
    <location>
        <begin position="23"/>
        <end position="333"/>
    </location>
</feature>
<proteinExistence type="predicted"/>
<dbReference type="EMBL" id="JAVFKY010000006">
    <property type="protein sequence ID" value="KAK5575388.1"/>
    <property type="molecule type" value="Genomic_DNA"/>
</dbReference>
<gene>
    <name evidence="2" type="ORF">RB653_010648</name>
</gene>
<sequence length="333" mass="37707">MKFIFSILIIIQLISFINIINCQIVKGPKLNLGYMDVGNLELGKPNVVPISDEITFMNTKDLTNSTWTTHRYNRYDWSFLRIYIRNNQSGLLAYVDFHPRVDEFTTIKFSANEIIQQLNTSNPKSSIIKNRETEGYTIWAEIPYAKNITTFTSRYVNVLCQTTLANGTIVTNPNKECQNATDPTTATYRTIEQYNSTVSEPIILPPKHIFEFSTSTFVSYFTIIFQLDNGAIVDAIWDGDRDPSICKNCDSCIDDQCATKFDDMRCNEGVGCQLKFFLAWAGVDNSGKNCASINKIPSKFQKYSATAIKNMGTGLVSDFFYKINDNNNNPNTA</sequence>
<reference evidence="2 3" key="1">
    <citation type="submission" date="2023-11" db="EMBL/GenBank/DDBJ databases">
        <title>Dfirmibasis_genome.</title>
        <authorList>
            <person name="Edelbroek B."/>
            <person name="Kjellin J."/>
            <person name="Jerlstrom-Hultqvist J."/>
            <person name="Soderbom F."/>
        </authorList>
    </citation>
    <scope>NUCLEOTIDE SEQUENCE [LARGE SCALE GENOMIC DNA]</scope>
    <source>
        <strain evidence="2 3">TNS-C-14</strain>
    </source>
</reference>
<keyword evidence="1" id="KW-0732">Signal</keyword>
<protein>
    <submittedName>
        <fullName evidence="2">Uncharacterized protein</fullName>
    </submittedName>
</protein>
<evidence type="ECO:0000256" key="1">
    <source>
        <dbReference type="SAM" id="SignalP"/>
    </source>
</evidence>
<organism evidence="2 3">
    <name type="scientific">Dictyostelium firmibasis</name>
    <dbReference type="NCBI Taxonomy" id="79012"/>
    <lineage>
        <taxon>Eukaryota</taxon>
        <taxon>Amoebozoa</taxon>
        <taxon>Evosea</taxon>
        <taxon>Eumycetozoa</taxon>
        <taxon>Dictyostelia</taxon>
        <taxon>Dictyosteliales</taxon>
        <taxon>Dictyosteliaceae</taxon>
        <taxon>Dictyostelium</taxon>
    </lineage>
</organism>
<accession>A0AAN7U272</accession>